<name>G0MQI8_CAEBE</name>
<dbReference type="EMBL" id="GL379807">
    <property type="protein sequence ID" value="EGT41530.1"/>
    <property type="molecule type" value="Genomic_DNA"/>
</dbReference>
<gene>
    <name evidence="2" type="ORF">CAEBREN_01591</name>
</gene>
<organism evidence="3">
    <name type="scientific">Caenorhabditis brenneri</name>
    <name type="common">Nematode worm</name>
    <dbReference type="NCBI Taxonomy" id="135651"/>
    <lineage>
        <taxon>Eukaryota</taxon>
        <taxon>Metazoa</taxon>
        <taxon>Ecdysozoa</taxon>
        <taxon>Nematoda</taxon>
        <taxon>Chromadorea</taxon>
        <taxon>Rhabditida</taxon>
        <taxon>Rhabditina</taxon>
        <taxon>Rhabditomorpha</taxon>
        <taxon>Rhabditoidea</taxon>
        <taxon>Rhabditidae</taxon>
        <taxon>Peloderinae</taxon>
        <taxon>Caenorhabditis</taxon>
    </lineage>
</organism>
<reference evidence="3" key="1">
    <citation type="submission" date="2011-07" db="EMBL/GenBank/DDBJ databases">
        <authorList>
            <consortium name="Caenorhabditis brenneri Sequencing and Analysis Consortium"/>
            <person name="Wilson R.K."/>
        </authorList>
    </citation>
    <scope>NUCLEOTIDE SEQUENCE [LARGE SCALE GENOMIC DNA]</scope>
    <source>
        <strain evidence="3">PB2801</strain>
    </source>
</reference>
<dbReference type="FunCoup" id="G0MQI8">
    <property type="interactions" value="1092"/>
</dbReference>
<feature type="region of interest" description="Disordered" evidence="1">
    <location>
        <begin position="294"/>
        <end position="356"/>
    </location>
</feature>
<keyword evidence="3" id="KW-1185">Reference proteome</keyword>
<dbReference type="OrthoDB" id="5796570at2759"/>
<proteinExistence type="predicted"/>
<feature type="compositionally biased region" description="Polar residues" evidence="1">
    <location>
        <begin position="342"/>
        <end position="356"/>
    </location>
</feature>
<dbReference type="OMA" id="HYLYRIF"/>
<evidence type="ECO:0000256" key="1">
    <source>
        <dbReference type="SAM" id="MobiDB-lite"/>
    </source>
</evidence>
<dbReference type="Proteomes" id="UP000008068">
    <property type="component" value="Unassembled WGS sequence"/>
</dbReference>
<dbReference type="AlphaFoldDB" id="G0MQI8"/>
<evidence type="ECO:0000313" key="3">
    <source>
        <dbReference type="Proteomes" id="UP000008068"/>
    </source>
</evidence>
<dbReference type="HOGENOM" id="CLU_048168_0_0_1"/>
<protein>
    <submittedName>
        <fullName evidence="2">Uncharacterized protein</fullName>
    </submittedName>
</protein>
<dbReference type="InParanoid" id="G0MQI8"/>
<sequence length="356" mass="40481">MKLKESKFSRKAKFFKLGANNSNPVNTPAPTSQPEMDIMSQCGEAAKFRIAFYEKIKAGWTSQSLEDTKMVHYLYRIFYMAPSDQEVQAFEWHNFFDTHHDFPMRVHIDNSEDHKKCATMADIIIWFTKPENARKALRRMGNDPHLIYCLGCKTVEEKEFLSLMTLQKMQKTEKSTSPAIQPVSTKAAKTLGMSTLEMADAAFSGSNQQNKQVENKLLTSVIGLPLRRSASALLFPVSDLLEQHCVKEPESVITDLSMWQVDKAASSFDLNATDQPKRKTTKATFFPAILMGDASKKEPENPNWPHRKNGTVDTPILKQSEAHKKSIARRKRHGEILENRSKQVSSSWFRTSSESK</sequence>
<accession>G0MQI8</accession>
<evidence type="ECO:0000313" key="2">
    <source>
        <dbReference type="EMBL" id="EGT41530.1"/>
    </source>
</evidence>